<dbReference type="EMBL" id="JAVRRD010000001">
    <property type="protein sequence ID" value="KAK5065163.1"/>
    <property type="molecule type" value="Genomic_DNA"/>
</dbReference>
<dbReference type="Gene3D" id="2.30.38.10">
    <property type="entry name" value="Luciferase, Domain 3"/>
    <property type="match status" value="1"/>
</dbReference>
<dbReference type="InterPro" id="IPR000873">
    <property type="entry name" value="AMP-dep_synth/lig_dom"/>
</dbReference>
<dbReference type="SUPFAM" id="SSF56801">
    <property type="entry name" value="Acetyl-CoA synthetase-like"/>
    <property type="match status" value="1"/>
</dbReference>
<accession>A0AAV9NW92</accession>
<name>A0AAV9NW92_9EURO</name>
<dbReference type="InterPro" id="IPR025110">
    <property type="entry name" value="AMP-bd_C"/>
</dbReference>
<dbReference type="Proteomes" id="UP001358417">
    <property type="component" value="Unassembled WGS sequence"/>
</dbReference>
<dbReference type="Pfam" id="PF13193">
    <property type="entry name" value="AMP-binding_C"/>
    <property type="match status" value="1"/>
</dbReference>
<feature type="domain" description="AMP-dependent synthetase/ligase" evidence="1">
    <location>
        <begin position="25"/>
        <end position="384"/>
    </location>
</feature>
<comment type="caution">
    <text evidence="3">The sequence shown here is derived from an EMBL/GenBank/DDBJ whole genome shotgun (WGS) entry which is preliminary data.</text>
</comment>
<dbReference type="Pfam" id="PF00501">
    <property type="entry name" value="AMP-binding"/>
    <property type="match status" value="1"/>
</dbReference>
<sequence>MENQLSIVYGPRAPVPLTLTFGQLLDHHAEVRPSSPAVLSHVQGCTVTFKELKDRSISLAKAMSHAGIKKGSMVGIISGTRYEYLEIFFACARLGAALILFNYAYTESEMLALLKAIKTQMLFTPAGFARYDYNNVLKNASSSVPELENIIVLADIFDEHHVADKSKQYQDYEVFLKSKSGSAWSPDPTISPHDMVNVQFTSGSTGLPKSVALSHYNIMNCGSFGMIVAISTCAVAGSSLVFPSELYDPAAALHCIEKYKCTALYGVTTMFITEMANANFAKTDKSSLKFGIVAGSAMPPEFLRRVMKEFSIPRIYSCWGMTELSSFVTMMHETDPWEKRIHTTGRLFPDFILKIVEPNSGKAVPWGEKGEVVVSGYGQMSEYLGNKEKTDEALRHHEDDLDERGVGGIGQRGSKNLRLWMHTGDEGMLDDDGYLVFTGRIKDLIIRGGENITPLEIEERLSEMEAIVQASIVGVPDDKYGETVGAFIEVKEGSQRPTDDEVRKWVRAKLAYFKAPAHIWWLGDKNVIEEWPKTMSGKISKPELRQLIDKLMENKPVTKAKL</sequence>
<keyword evidence="4" id="KW-1185">Reference proteome</keyword>
<gene>
    <name evidence="3" type="ORF">LTR84_000999</name>
</gene>
<dbReference type="Gene3D" id="3.40.50.12780">
    <property type="entry name" value="N-terminal domain of ligase-like"/>
    <property type="match status" value="1"/>
</dbReference>
<feature type="domain" description="AMP-binding enzyme C-terminal" evidence="2">
    <location>
        <begin position="456"/>
        <end position="538"/>
    </location>
</feature>
<evidence type="ECO:0000313" key="4">
    <source>
        <dbReference type="Proteomes" id="UP001358417"/>
    </source>
</evidence>
<evidence type="ECO:0000313" key="3">
    <source>
        <dbReference type="EMBL" id="KAK5065163.1"/>
    </source>
</evidence>
<dbReference type="InterPro" id="IPR042099">
    <property type="entry name" value="ANL_N_sf"/>
</dbReference>
<dbReference type="PROSITE" id="PS00455">
    <property type="entry name" value="AMP_BINDING"/>
    <property type="match status" value="1"/>
</dbReference>
<dbReference type="Gene3D" id="3.40.50.980">
    <property type="match status" value="1"/>
</dbReference>
<protein>
    <recommendedName>
        <fullName evidence="5">AMP-dependent synthetase/ligase domain-containing protein</fullName>
    </recommendedName>
</protein>
<dbReference type="RefSeq" id="XP_064712487.1">
    <property type="nucleotide sequence ID" value="XM_064844627.1"/>
</dbReference>
<dbReference type="GO" id="GO:0006631">
    <property type="term" value="P:fatty acid metabolic process"/>
    <property type="evidence" value="ECO:0007669"/>
    <property type="project" value="TreeGrafter"/>
</dbReference>
<dbReference type="Gene3D" id="3.30.300.30">
    <property type="match status" value="1"/>
</dbReference>
<dbReference type="PANTHER" id="PTHR43201">
    <property type="entry name" value="ACYL-COA SYNTHETASE"/>
    <property type="match status" value="1"/>
</dbReference>
<dbReference type="GeneID" id="89969221"/>
<dbReference type="AlphaFoldDB" id="A0AAV9NW92"/>
<organism evidence="3 4">
    <name type="scientific">Exophiala bonariae</name>
    <dbReference type="NCBI Taxonomy" id="1690606"/>
    <lineage>
        <taxon>Eukaryota</taxon>
        <taxon>Fungi</taxon>
        <taxon>Dikarya</taxon>
        <taxon>Ascomycota</taxon>
        <taxon>Pezizomycotina</taxon>
        <taxon>Eurotiomycetes</taxon>
        <taxon>Chaetothyriomycetidae</taxon>
        <taxon>Chaetothyriales</taxon>
        <taxon>Herpotrichiellaceae</taxon>
        <taxon>Exophiala</taxon>
    </lineage>
</organism>
<evidence type="ECO:0000259" key="1">
    <source>
        <dbReference type="Pfam" id="PF00501"/>
    </source>
</evidence>
<evidence type="ECO:0008006" key="5">
    <source>
        <dbReference type="Google" id="ProtNLM"/>
    </source>
</evidence>
<dbReference type="GO" id="GO:0031956">
    <property type="term" value="F:medium-chain fatty acid-CoA ligase activity"/>
    <property type="evidence" value="ECO:0007669"/>
    <property type="project" value="TreeGrafter"/>
</dbReference>
<dbReference type="InterPro" id="IPR020845">
    <property type="entry name" value="AMP-binding_CS"/>
</dbReference>
<proteinExistence type="predicted"/>
<evidence type="ECO:0000259" key="2">
    <source>
        <dbReference type="Pfam" id="PF13193"/>
    </source>
</evidence>
<dbReference type="InterPro" id="IPR045851">
    <property type="entry name" value="AMP-bd_C_sf"/>
</dbReference>
<dbReference type="PANTHER" id="PTHR43201:SF6">
    <property type="entry name" value="ACYL COA SYNTHETASE (EUROFUNG)"/>
    <property type="match status" value="1"/>
</dbReference>
<reference evidence="3 4" key="1">
    <citation type="submission" date="2023-08" db="EMBL/GenBank/DDBJ databases">
        <title>Black Yeasts Isolated from many extreme environments.</title>
        <authorList>
            <person name="Coleine C."/>
            <person name="Stajich J.E."/>
            <person name="Selbmann L."/>
        </authorList>
    </citation>
    <scope>NUCLEOTIDE SEQUENCE [LARGE SCALE GENOMIC DNA]</scope>
    <source>
        <strain evidence="3 4">CCFEE 5792</strain>
    </source>
</reference>